<name>A0A8H7XRH8_PSICU</name>
<proteinExistence type="predicted"/>
<protein>
    <submittedName>
        <fullName evidence="1">Uncharacterized protein</fullName>
    </submittedName>
</protein>
<comment type="caution">
    <text evidence="1">The sequence shown here is derived from an EMBL/GenBank/DDBJ whole genome shotgun (WGS) entry which is preliminary data.</text>
</comment>
<organism evidence="1">
    <name type="scientific">Psilocybe cubensis</name>
    <name type="common">Psychedelic mushroom</name>
    <name type="synonym">Stropharia cubensis</name>
    <dbReference type="NCBI Taxonomy" id="181762"/>
    <lineage>
        <taxon>Eukaryota</taxon>
        <taxon>Fungi</taxon>
        <taxon>Dikarya</taxon>
        <taxon>Basidiomycota</taxon>
        <taxon>Agaricomycotina</taxon>
        <taxon>Agaricomycetes</taxon>
        <taxon>Agaricomycetidae</taxon>
        <taxon>Agaricales</taxon>
        <taxon>Agaricineae</taxon>
        <taxon>Strophariaceae</taxon>
        <taxon>Psilocybe</taxon>
    </lineage>
</organism>
<sequence length="201" mass="23047">MFPIHENSNGMALMQTFIKHVLRYFDPDDELNTKIQNIDDYIRAHSTIAWDTEAKRLSTLFDSMVRRPNLIVSISKQVYQRTNRSKNDIPFPIRTLDVDLEALASLEEEMFEVSSRAGLAGNYQWGLDAGEPQGWFPYAGVPDYYNHGDIEIDSDEGMTGPNFVKFIQPTEPKLVEEKRILRPRPIPENRTAAKAVKSKTK</sequence>
<dbReference type="EMBL" id="JAFIQS010000012">
    <property type="protein sequence ID" value="KAG5164370.1"/>
    <property type="molecule type" value="Genomic_DNA"/>
</dbReference>
<gene>
    <name evidence="1" type="ORF">JR316_010876</name>
</gene>
<dbReference type="AlphaFoldDB" id="A0A8H7XRH8"/>
<accession>A0A8H7XRH8</accession>
<reference evidence="1" key="1">
    <citation type="submission" date="2021-02" db="EMBL/GenBank/DDBJ databases">
        <title>Psilocybe cubensis genome.</title>
        <authorList>
            <person name="Mckernan K.J."/>
            <person name="Crawford S."/>
            <person name="Trippe A."/>
            <person name="Kane L.T."/>
            <person name="Mclaughlin S."/>
        </authorList>
    </citation>
    <scope>NUCLEOTIDE SEQUENCE [LARGE SCALE GENOMIC DNA]</scope>
    <source>
        <strain evidence="1">MGC-MH-2018</strain>
    </source>
</reference>
<evidence type="ECO:0000313" key="1">
    <source>
        <dbReference type="EMBL" id="KAG5164370.1"/>
    </source>
</evidence>